<keyword evidence="7" id="KW-0652">Protein synthesis inhibitor</keyword>
<comment type="similarity">
    <text evidence="2">Belongs to the ribosome-inactivating protein family. Type 1 RIP subfamily.</text>
</comment>
<gene>
    <name evidence="8" type="primary">AAP1</name>
</gene>
<evidence type="ECO:0000256" key="4">
    <source>
        <dbReference type="ARBA" id="ARBA00022656"/>
    </source>
</evidence>
<dbReference type="GO" id="GO:0030598">
    <property type="term" value="F:rRNA N-glycosylase activity"/>
    <property type="evidence" value="ECO:0007669"/>
    <property type="project" value="UniProtKB-EC"/>
</dbReference>
<proteinExistence type="evidence at transcript level"/>
<name>Q6V1W8_AMATR</name>
<dbReference type="GO" id="GO:0017148">
    <property type="term" value="P:negative regulation of translation"/>
    <property type="evidence" value="ECO:0007669"/>
    <property type="project" value="UniProtKB-KW"/>
</dbReference>
<evidence type="ECO:0000256" key="7">
    <source>
        <dbReference type="ARBA" id="ARBA00023193"/>
    </source>
</evidence>
<dbReference type="SUPFAM" id="SSF56371">
    <property type="entry name" value="Ribosome inactivating proteins (RIP)"/>
    <property type="match status" value="1"/>
</dbReference>
<dbReference type="AlphaFoldDB" id="Q6V1W8"/>
<reference evidence="8" key="1">
    <citation type="journal article" date="2006" name="Phytochemistry">
        <title>Purification, characterization and cloning of antiviral/ribosome inactivating protein from Amaranthus tricolor leaves.</title>
        <authorList>
            <person name="Roy S."/>
            <person name="Sadhana P."/>
            <person name="Begum M."/>
            <person name="Kumar S."/>
            <person name="Lodha M.L."/>
            <person name="Kapoor H.C."/>
        </authorList>
    </citation>
    <scope>NUCLEOTIDE SEQUENCE</scope>
</reference>
<evidence type="ECO:0000256" key="6">
    <source>
        <dbReference type="ARBA" id="ARBA00022821"/>
    </source>
</evidence>
<dbReference type="EC" id="3.2.2.22" evidence="3"/>
<evidence type="ECO:0000313" key="8">
    <source>
        <dbReference type="EMBL" id="AAQ56222.1"/>
    </source>
</evidence>
<evidence type="ECO:0000256" key="1">
    <source>
        <dbReference type="ARBA" id="ARBA00000237"/>
    </source>
</evidence>
<protein>
    <recommendedName>
        <fullName evidence="3">rRNA N-glycosylase</fullName>
        <ecNumber evidence="3">3.2.2.22</ecNumber>
    </recommendedName>
</protein>
<evidence type="ECO:0000256" key="3">
    <source>
        <dbReference type="ARBA" id="ARBA00012001"/>
    </source>
</evidence>
<accession>Q6V1W8</accession>
<keyword evidence="4" id="KW-0800">Toxin</keyword>
<keyword evidence="6" id="KW-0611">Plant defense</keyword>
<dbReference type="InterPro" id="IPR036041">
    <property type="entry name" value="Ribosome-inact_prot_sf"/>
</dbReference>
<dbReference type="GO" id="GO:0090729">
    <property type="term" value="F:toxin activity"/>
    <property type="evidence" value="ECO:0007669"/>
    <property type="project" value="UniProtKB-KW"/>
</dbReference>
<evidence type="ECO:0000256" key="2">
    <source>
        <dbReference type="ARBA" id="ARBA00008544"/>
    </source>
</evidence>
<comment type="catalytic activity">
    <reaction evidence="1">
        <text>Endohydrolysis of the N-glycosidic bond at one specific adenosine on the 28S rRNA.</text>
        <dbReference type="EC" id="3.2.2.22"/>
    </reaction>
</comment>
<keyword evidence="5" id="KW-0378">Hydrolase</keyword>
<evidence type="ECO:0000256" key="5">
    <source>
        <dbReference type="ARBA" id="ARBA00022801"/>
    </source>
</evidence>
<dbReference type="EMBL" id="AY354205">
    <property type="protein sequence ID" value="AAQ56222.1"/>
    <property type="molecule type" value="mRNA"/>
</dbReference>
<sequence>MILIITVVQEAAYLRFIVTLEIGDEDKRIMITTVNAYNLIQSEDRQYVSFGNAKPQGKRSTTVGYEQHCAWYNNLYKIYVGFEDAGPTVSYTRAWLKHQINTQTADEKNRWFPIYVYIRLDESDTQWVAGNMAEMNMYIWGYVDQRYGFAACQPPDEKFLMDSPNRIEARQSVFRLMIGSNTREPDLWGPTRRTDYGGQQKREDCAHKNKRAQGLTSLGALKQLNDNDGNADARFFLAIQMVEAARFKKYSADRGIIARPANQVQNLAMIALKDNWARMHFVSCGLLGTYKQLATIS</sequence>
<dbReference type="GO" id="GO:0006952">
    <property type="term" value="P:defense response"/>
    <property type="evidence" value="ECO:0007669"/>
    <property type="project" value="UniProtKB-KW"/>
</dbReference>
<organism evidence="8">
    <name type="scientific">Amaranthus tricolor</name>
    <name type="common">Joseph's coat</name>
    <name type="synonym">Amaranthus gangeticus</name>
    <dbReference type="NCBI Taxonomy" id="29722"/>
    <lineage>
        <taxon>Eukaryota</taxon>
        <taxon>Viridiplantae</taxon>
        <taxon>Streptophyta</taxon>
        <taxon>Embryophyta</taxon>
        <taxon>Tracheophyta</taxon>
        <taxon>Spermatophyta</taxon>
        <taxon>Magnoliopsida</taxon>
        <taxon>eudicotyledons</taxon>
        <taxon>Gunneridae</taxon>
        <taxon>Pentapetalae</taxon>
        <taxon>Caryophyllales</taxon>
        <taxon>Amaranthaceae</taxon>
        <taxon>Amaranthus</taxon>
    </lineage>
</organism>